<dbReference type="GO" id="GO:0046686">
    <property type="term" value="P:response to cadmium ion"/>
    <property type="evidence" value="ECO:0007669"/>
    <property type="project" value="TreeGrafter"/>
</dbReference>
<dbReference type="OrthoDB" id="9789608at2"/>
<dbReference type="AlphaFoldDB" id="A0A1N6ESP1"/>
<gene>
    <name evidence="2" type="ORF">SAMN02745824_2069</name>
</gene>
<dbReference type="Gene3D" id="3.10.180.10">
    <property type="entry name" value="2,3-Dihydroxybiphenyl 1,2-Dioxygenase, domain 1"/>
    <property type="match status" value="1"/>
</dbReference>
<evidence type="ECO:0000259" key="1">
    <source>
        <dbReference type="PROSITE" id="PS51819"/>
    </source>
</evidence>
<dbReference type="GO" id="GO:0051213">
    <property type="term" value="F:dioxygenase activity"/>
    <property type="evidence" value="ECO:0007669"/>
    <property type="project" value="UniProtKB-KW"/>
</dbReference>
<dbReference type="PANTHER" id="PTHR41294">
    <property type="entry name" value="CADMIUM-INDUCED PROTEIN CADI"/>
    <property type="match status" value="1"/>
</dbReference>
<dbReference type="Proteomes" id="UP000185192">
    <property type="component" value="Unassembled WGS sequence"/>
</dbReference>
<dbReference type="PROSITE" id="PS51819">
    <property type="entry name" value="VOC"/>
    <property type="match status" value="1"/>
</dbReference>
<dbReference type="RefSeq" id="WP_074205163.1">
    <property type="nucleotide sequence ID" value="NZ_FSQW01000002.1"/>
</dbReference>
<evidence type="ECO:0000313" key="2">
    <source>
        <dbReference type="EMBL" id="SIN86036.1"/>
    </source>
</evidence>
<evidence type="ECO:0000313" key="3">
    <source>
        <dbReference type="Proteomes" id="UP000185192"/>
    </source>
</evidence>
<dbReference type="InterPro" id="IPR004360">
    <property type="entry name" value="Glyas_Fos-R_dOase_dom"/>
</dbReference>
<dbReference type="InterPro" id="IPR037523">
    <property type="entry name" value="VOC_core"/>
</dbReference>
<dbReference type="PANTHER" id="PTHR41294:SF1">
    <property type="entry name" value="CADMIUM-INDUCED PROTEIN CADI"/>
    <property type="match status" value="1"/>
</dbReference>
<dbReference type="EMBL" id="FSQW01000002">
    <property type="protein sequence ID" value="SIN86036.1"/>
    <property type="molecule type" value="Genomic_DNA"/>
</dbReference>
<keyword evidence="3" id="KW-1185">Reference proteome</keyword>
<keyword evidence="2" id="KW-0560">Oxidoreductase</keyword>
<dbReference type="InterPro" id="IPR029068">
    <property type="entry name" value="Glyas_Bleomycin-R_OHBP_Dase"/>
</dbReference>
<name>A0A1N6ESP1_9SPHN</name>
<feature type="domain" description="VOC" evidence="1">
    <location>
        <begin position="2"/>
        <end position="116"/>
    </location>
</feature>
<keyword evidence="2" id="KW-0223">Dioxygenase</keyword>
<sequence length="141" mass="15779">MTRFHLNLKVADLEKSREFYSHLFGAEPAVVKPDYVKWMLDDPFINFSIEPGTGDTGIAHVGLQAENPDELRAIYDRVQDAAGPRFEEGETTCCYASSEKNWTSDPDGVIWEAFHTEGQVTHYGKVPEMGKMSDPTSCCLS</sequence>
<accession>A0A1N6ESP1</accession>
<dbReference type="SUPFAM" id="SSF54593">
    <property type="entry name" value="Glyoxalase/Bleomycin resistance protein/Dihydroxybiphenyl dioxygenase"/>
    <property type="match status" value="1"/>
</dbReference>
<reference evidence="3" key="1">
    <citation type="submission" date="2016-11" db="EMBL/GenBank/DDBJ databases">
        <authorList>
            <person name="Varghese N."/>
            <person name="Submissions S."/>
        </authorList>
    </citation>
    <scope>NUCLEOTIDE SEQUENCE [LARGE SCALE GENOMIC DNA]</scope>
    <source>
        <strain evidence="3">DSM 22363</strain>
    </source>
</reference>
<dbReference type="STRING" id="1123272.SAMN02745824_2069"/>
<protein>
    <submittedName>
        <fullName evidence="2">Catechol 2,3-dioxygenase</fullName>
    </submittedName>
</protein>
<proteinExistence type="predicted"/>
<dbReference type="Pfam" id="PF00903">
    <property type="entry name" value="Glyoxalase"/>
    <property type="match status" value="1"/>
</dbReference>
<dbReference type="InterPro" id="IPR052393">
    <property type="entry name" value="Cadmium-induced_rsp"/>
</dbReference>
<organism evidence="2 3">
    <name type="scientific">Parasphingorhabdus marina DSM 22363</name>
    <dbReference type="NCBI Taxonomy" id="1123272"/>
    <lineage>
        <taxon>Bacteria</taxon>
        <taxon>Pseudomonadati</taxon>
        <taxon>Pseudomonadota</taxon>
        <taxon>Alphaproteobacteria</taxon>
        <taxon>Sphingomonadales</taxon>
        <taxon>Sphingomonadaceae</taxon>
        <taxon>Parasphingorhabdus</taxon>
    </lineage>
</organism>